<name>A0A2H0LU49_9BACT</name>
<dbReference type="InterPro" id="IPR051542">
    <property type="entry name" value="Hydrogenase_cytochrome"/>
</dbReference>
<dbReference type="InterPro" id="IPR016174">
    <property type="entry name" value="Di-haem_cyt_TM"/>
</dbReference>
<dbReference type="Pfam" id="PF01292">
    <property type="entry name" value="Ni_hydr_CYTB"/>
    <property type="match status" value="1"/>
</dbReference>
<dbReference type="Proteomes" id="UP000230859">
    <property type="component" value="Unassembled WGS sequence"/>
</dbReference>
<sequence>MAPFDLLEKAPLKSYSETVHGRAFTDKGLVSAATCTDCHGSHDLHAPTNLESKIYRNNIPKTCGKCHENVLKTYERSIHGKAAGAGKLETPVCTDCHGEHTIRGAKDPESSVYSTTLSVKTCGHCHAAEKITTKYRLPSDSVKTYLESYHGMANQYGVTTVANCASCHGAHNILPSSDPNSSVNERNLSKTCGKCHPNAGDQLAKGSVHLAPSPTQDRIIYYITAVYLTVIFLTIGGMLLHNGLDFLRKLRLHYLRKKTEATELRFTKVERMQHSILTLTFCVLAYTGFALKWPNAWWAFPFTLGHFNFDWRGVVHRFAAALFTLLALYHIFFLLFTERGRKQLKAFFFRKKDAKDFTQLMKYNLGKIKEKPKFQRYNYIEKMEYWALVWGSVVMIATGILMTFEDFTMRYFPKWILDVALTIHFYEAVLATLAIIVWHFYFTIFDPDHYPMNWSMKTGLITKEEERTDDDLKQNPS</sequence>
<protein>
    <submittedName>
        <fullName evidence="9">Uncharacterized protein</fullName>
    </submittedName>
</protein>
<comment type="subcellular location">
    <subcellularLocation>
        <location evidence="1">Cell membrane</location>
        <topology evidence="1">Multi-pass membrane protein</topology>
    </subcellularLocation>
</comment>
<dbReference type="EMBL" id="PCVY01000022">
    <property type="protein sequence ID" value="PIQ87025.1"/>
    <property type="molecule type" value="Genomic_DNA"/>
</dbReference>
<dbReference type="SUPFAM" id="SSF81342">
    <property type="entry name" value="Transmembrane di-heme cytochromes"/>
    <property type="match status" value="1"/>
</dbReference>
<accession>A0A2H0LU49</accession>
<organism evidence="9 10">
    <name type="scientific">Candidatus Abzuiibacterium crystallinum</name>
    <dbReference type="NCBI Taxonomy" id="1974748"/>
    <lineage>
        <taxon>Bacteria</taxon>
        <taxon>Pseudomonadati</taxon>
        <taxon>Candidatus Omnitrophota</taxon>
        <taxon>Candidatus Abzuiibacterium</taxon>
    </lineage>
</organism>
<evidence type="ECO:0000256" key="2">
    <source>
        <dbReference type="ARBA" id="ARBA00022475"/>
    </source>
</evidence>
<dbReference type="InterPro" id="IPR011577">
    <property type="entry name" value="Cyt_b561_bac/Ni-Hgenase"/>
</dbReference>
<evidence type="ECO:0000256" key="6">
    <source>
        <dbReference type="SAM" id="Phobius"/>
    </source>
</evidence>
<dbReference type="Gene3D" id="1.10.780.10">
    <property type="entry name" value="Hydroxylamine Oxidoreductase, Chain A, domain 1"/>
    <property type="match status" value="2"/>
</dbReference>
<gene>
    <name evidence="9" type="ORF">COV74_02450</name>
</gene>
<evidence type="ECO:0000313" key="10">
    <source>
        <dbReference type="Proteomes" id="UP000230859"/>
    </source>
</evidence>
<dbReference type="SUPFAM" id="SSF48695">
    <property type="entry name" value="Multiheme cytochromes"/>
    <property type="match status" value="1"/>
</dbReference>
<dbReference type="InterPro" id="IPR010177">
    <property type="entry name" value="Paired_CXXCH_1"/>
</dbReference>
<reference evidence="9 10" key="1">
    <citation type="submission" date="2017-09" db="EMBL/GenBank/DDBJ databases">
        <title>Depth-based differentiation of microbial function through sediment-hosted aquifers and enrichment of novel symbionts in the deep terrestrial subsurface.</title>
        <authorList>
            <person name="Probst A.J."/>
            <person name="Ladd B."/>
            <person name="Jarett J.K."/>
            <person name="Geller-Mcgrath D.E."/>
            <person name="Sieber C.M."/>
            <person name="Emerson J.B."/>
            <person name="Anantharaman K."/>
            <person name="Thomas B.C."/>
            <person name="Malmstrom R."/>
            <person name="Stieglmeier M."/>
            <person name="Klingl A."/>
            <person name="Woyke T."/>
            <person name="Ryan C.M."/>
            <person name="Banfield J.F."/>
        </authorList>
    </citation>
    <scope>NUCLEOTIDE SEQUENCE [LARGE SCALE GENOMIC DNA]</scope>
    <source>
        <strain evidence="9">CG11_big_fil_rev_8_21_14_0_20_45_26</strain>
    </source>
</reference>
<feature type="domain" description="Doubled CXXCH motif" evidence="8">
    <location>
        <begin position="30"/>
        <end position="69"/>
    </location>
</feature>
<dbReference type="Pfam" id="PF09699">
    <property type="entry name" value="Paired_CXXCH_1"/>
    <property type="match status" value="1"/>
</dbReference>
<evidence type="ECO:0000256" key="5">
    <source>
        <dbReference type="ARBA" id="ARBA00023136"/>
    </source>
</evidence>
<keyword evidence="5 6" id="KW-0472">Membrane</keyword>
<evidence type="ECO:0000313" key="9">
    <source>
        <dbReference type="EMBL" id="PIQ87025.1"/>
    </source>
</evidence>
<feature type="transmembrane region" description="Helical" evidence="6">
    <location>
        <begin position="314"/>
        <end position="336"/>
    </location>
</feature>
<evidence type="ECO:0000256" key="1">
    <source>
        <dbReference type="ARBA" id="ARBA00004651"/>
    </source>
</evidence>
<feature type="transmembrane region" description="Helical" evidence="6">
    <location>
        <begin position="275"/>
        <end position="294"/>
    </location>
</feature>
<dbReference type="PANTHER" id="PTHR30485">
    <property type="entry name" value="NI/FE-HYDROGENASE 1 B-TYPE CYTOCHROME SUBUNIT"/>
    <property type="match status" value="1"/>
</dbReference>
<dbReference type="GO" id="GO:0022904">
    <property type="term" value="P:respiratory electron transport chain"/>
    <property type="evidence" value="ECO:0007669"/>
    <property type="project" value="InterPro"/>
</dbReference>
<feature type="transmembrane region" description="Helical" evidence="6">
    <location>
        <begin position="424"/>
        <end position="445"/>
    </location>
</feature>
<keyword evidence="4 6" id="KW-1133">Transmembrane helix</keyword>
<evidence type="ECO:0000256" key="3">
    <source>
        <dbReference type="ARBA" id="ARBA00022692"/>
    </source>
</evidence>
<feature type="transmembrane region" description="Helical" evidence="6">
    <location>
        <begin position="385"/>
        <end position="404"/>
    </location>
</feature>
<evidence type="ECO:0000259" key="7">
    <source>
        <dbReference type="Pfam" id="PF01292"/>
    </source>
</evidence>
<evidence type="ECO:0000259" key="8">
    <source>
        <dbReference type="Pfam" id="PF09699"/>
    </source>
</evidence>
<feature type="transmembrane region" description="Helical" evidence="6">
    <location>
        <begin position="219"/>
        <end position="241"/>
    </location>
</feature>
<keyword evidence="2" id="KW-1003">Cell membrane</keyword>
<evidence type="ECO:0000256" key="4">
    <source>
        <dbReference type="ARBA" id="ARBA00022989"/>
    </source>
</evidence>
<dbReference type="GO" id="GO:0005886">
    <property type="term" value="C:plasma membrane"/>
    <property type="evidence" value="ECO:0007669"/>
    <property type="project" value="UniProtKB-SubCell"/>
</dbReference>
<dbReference type="AlphaFoldDB" id="A0A2H0LU49"/>
<dbReference type="PANTHER" id="PTHR30485:SF0">
    <property type="entry name" value="NI_FE-HYDROGENASE 1 B-TYPE CYTOCHROME SUBUNIT-RELATED"/>
    <property type="match status" value="1"/>
</dbReference>
<dbReference type="GO" id="GO:0009055">
    <property type="term" value="F:electron transfer activity"/>
    <property type="evidence" value="ECO:0007669"/>
    <property type="project" value="InterPro"/>
</dbReference>
<proteinExistence type="predicted"/>
<feature type="domain" description="Cytochrome b561 bacterial/Ni-hydrogenase" evidence="7">
    <location>
        <begin position="265"/>
        <end position="445"/>
    </location>
</feature>
<dbReference type="GO" id="GO:0020037">
    <property type="term" value="F:heme binding"/>
    <property type="evidence" value="ECO:0007669"/>
    <property type="project" value="TreeGrafter"/>
</dbReference>
<comment type="caution">
    <text evidence="9">The sequence shown here is derived from an EMBL/GenBank/DDBJ whole genome shotgun (WGS) entry which is preliminary data.</text>
</comment>
<dbReference type="InterPro" id="IPR036280">
    <property type="entry name" value="Multihaem_cyt_sf"/>
</dbReference>
<keyword evidence="3 6" id="KW-0812">Transmembrane</keyword>
<dbReference type="Gene3D" id="1.20.950.20">
    <property type="entry name" value="Transmembrane di-heme cytochromes, Chain C"/>
    <property type="match status" value="1"/>
</dbReference>